<name>A0A026WA49_OOCBI</name>
<accession>A0A026WA49</accession>
<reference evidence="1 2" key="1">
    <citation type="journal article" date="2014" name="Curr. Biol.">
        <title>The genome of the clonal raider ant Cerapachys biroi.</title>
        <authorList>
            <person name="Oxley P.R."/>
            <person name="Ji L."/>
            <person name="Fetter-Pruneda I."/>
            <person name="McKenzie S.K."/>
            <person name="Li C."/>
            <person name="Hu H."/>
            <person name="Zhang G."/>
            <person name="Kronauer D.J."/>
        </authorList>
    </citation>
    <scope>NUCLEOTIDE SEQUENCE [LARGE SCALE GENOMIC DNA]</scope>
</reference>
<dbReference type="OrthoDB" id="10057701at2759"/>
<dbReference type="InterPro" id="IPR035901">
    <property type="entry name" value="GIY-YIG_endonuc_sf"/>
</dbReference>
<evidence type="ECO:0008006" key="3">
    <source>
        <dbReference type="Google" id="ProtNLM"/>
    </source>
</evidence>
<dbReference type="OMA" id="GINEHRS"/>
<gene>
    <name evidence="1" type="ORF">X777_07426</name>
</gene>
<dbReference type="AlphaFoldDB" id="A0A026WA49"/>
<dbReference type="EMBL" id="KK107300">
    <property type="protein sequence ID" value="EZA52967.1"/>
    <property type="molecule type" value="Genomic_DNA"/>
</dbReference>
<organism evidence="1 2">
    <name type="scientific">Ooceraea biroi</name>
    <name type="common">Clonal raider ant</name>
    <name type="synonym">Cerapachys biroi</name>
    <dbReference type="NCBI Taxonomy" id="2015173"/>
    <lineage>
        <taxon>Eukaryota</taxon>
        <taxon>Metazoa</taxon>
        <taxon>Ecdysozoa</taxon>
        <taxon>Arthropoda</taxon>
        <taxon>Hexapoda</taxon>
        <taxon>Insecta</taxon>
        <taxon>Pterygota</taxon>
        <taxon>Neoptera</taxon>
        <taxon>Endopterygota</taxon>
        <taxon>Hymenoptera</taxon>
        <taxon>Apocrita</taxon>
        <taxon>Aculeata</taxon>
        <taxon>Formicoidea</taxon>
        <taxon>Formicidae</taxon>
        <taxon>Dorylinae</taxon>
        <taxon>Ooceraea</taxon>
    </lineage>
</organism>
<dbReference type="CDD" id="cd10442">
    <property type="entry name" value="GIY-YIG_PLEs"/>
    <property type="match status" value="1"/>
</dbReference>
<dbReference type="Proteomes" id="UP000053097">
    <property type="component" value="Unassembled WGS sequence"/>
</dbReference>
<sequence>TIPKRLNVVIKKGKDKLSNLKCTDVVYKINCSDCSACYIGQTGRHLQTGINEHRSNIRRKDHSVVSKHRLANNHDFDWSNPLILHREKHRRKREIAEMFLIKKEENTINLHTDTEDLSDVYNSIVRLS</sequence>
<keyword evidence="2" id="KW-1185">Reference proteome</keyword>
<dbReference type="Gene3D" id="3.40.1440.10">
    <property type="entry name" value="GIY-YIG endonuclease"/>
    <property type="match status" value="1"/>
</dbReference>
<protein>
    <recommendedName>
        <fullName evidence="3">GIY-YIG domain-containing protein</fullName>
    </recommendedName>
</protein>
<evidence type="ECO:0000313" key="2">
    <source>
        <dbReference type="Proteomes" id="UP000053097"/>
    </source>
</evidence>
<proteinExistence type="predicted"/>
<feature type="non-terminal residue" evidence="1">
    <location>
        <position position="1"/>
    </location>
</feature>
<evidence type="ECO:0000313" key="1">
    <source>
        <dbReference type="EMBL" id="EZA52967.1"/>
    </source>
</evidence>